<dbReference type="SFLD" id="SFLDS00029">
    <property type="entry name" value="Radical_SAM"/>
    <property type="match status" value="1"/>
</dbReference>
<keyword evidence="10" id="KW-1185">Reference proteome</keyword>
<dbReference type="AlphaFoldDB" id="A0A662ZE47"/>
<protein>
    <submittedName>
        <fullName evidence="9">Pyruvate formate lyase activating enzyme</fullName>
    </submittedName>
</protein>
<accession>A0A662ZE47</accession>
<evidence type="ECO:0000256" key="7">
    <source>
        <dbReference type="PIRSR" id="PIRSR004869-50"/>
    </source>
</evidence>
<proteinExistence type="predicted"/>
<dbReference type="InterPro" id="IPR058240">
    <property type="entry name" value="rSAM_sf"/>
</dbReference>
<dbReference type="InterPro" id="IPR016431">
    <property type="entry name" value="Pyrv-formate_lyase-activ_prd"/>
</dbReference>
<gene>
    <name evidence="9" type="ORF">SAMN04487865_104018</name>
</gene>
<dbReference type="GO" id="GO:0051539">
    <property type="term" value="F:4 iron, 4 sulfur cluster binding"/>
    <property type="evidence" value="ECO:0007669"/>
    <property type="project" value="UniProtKB-KW"/>
</dbReference>
<dbReference type="Proteomes" id="UP000243374">
    <property type="component" value="Unassembled WGS sequence"/>
</dbReference>
<dbReference type="InterPro" id="IPR007197">
    <property type="entry name" value="rSAM"/>
</dbReference>
<keyword evidence="2" id="KW-0313">Glucose metabolism</keyword>
<evidence type="ECO:0000256" key="4">
    <source>
        <dbReference type="ARBA" id="ARBA00022723"/>
    </source>
</evidence>
<dbReference type="CDD" id="cd01335">
    <property type="entry name" value="Radical_SAM"/>
    <property type="match status" value="1"/>
</dbReference>
<keyword evidence="9" id="KW-0456">Lyase</keyword>
<keyword evidence="2" id="KW-0119">Carbohydrate metabolism</keyword>
<dbReference type="Gene3D" id="3.20.20.70">
    <property type="entry name" value="Aldolase class I"/>
    <property type="match status" value="1"/>
</dbReference>
<dbReference type="SFLD" id="SFLDG01101">
    <property type="entry name" value="Uncharacterised_Radical_SAM_Su"/>
    <property type="match status" value="1"/>
</dbReference>
<comment type="cofactor">
    <cofactor evidence="7">
        <name>[4Fe-4S] cluster</name>
        <dbReference type="ChEBI" id="CHEBI:49883"/>
    </cofactor>
    <text evidence="7">Binds 1 [4Fe-4S] cluster. The cluster is coordinated with 3 cysteines and an exchangeable S-adenosyl-L-methionine.</text>
</comment>
<dbReference type="Pfam" id="PF04055">
    <property type="entry name" value="Radical_SAM"/>
    <property type="match status" value="1"/>
</dbReference>
<dbReference type="InterPro" id="IPR013785">
    <property type="entry name" value="Aldolase_TIM"/>
</dbReference>
<keyword evidence="9" id="KW-0670">Pyruvate</keyword>
<dbReference type="NCBIfam" id="TIGR04337">
    <property type="entry name" value="AmmeMemoSam_rS"/>
    <property type="match status" value="1"/>
</dbReference>
<reference evidence="9 10" key="1">
    <citation type="submission" date="2016-10" db="EMBL/GenBank/DDBJ databases">
        <authorList>
            <person name="Varghese N."/>
            <person name="Submissions S."/>
        </authorList>
    </citation>
    <scope>NUCLEOTIDE SEQUENCE [LARGE SCALE GENOMIC DNA]</scope>
    <source>
        <strain evidence="9 10">22B</strain>
    </source>
</reference>
<evidence type="ECO:0000256" key="6">
    <source>
        <dbReference type="ARBA" id="ARBA00023014"/>
    </source>
</evidence>
<keyword evidence="4 7" id="KW-0479">Metal-binding</keyword>
<dbReference type="PROSITE" id="PS51918">
    <property type="entry name" value="RADICAL_SAM"/>
    <property type="match status" value="1"/>
</dbReference>
<dbReference type="EMBL" id="FOSF01000040">
    <property type="protein sequence ID" value="SFK22620.1"/>
    <property type="molecule type" value="Genomic_DNA"/>
</dbReference>
<keyword evidence="6 7" id="KW-0411">Iron-sulfur</keyword>
<dbReference type="GO" id="GO:0046872">
    <property type="term" value="F:metal ion binding"/>
    <property type="evidence" value="ECO:0007669"/>
    <property type="project" value="UniProtKB-KW"/>
</dbReference>
<dbReference type="RefSeq" id="WP_074841081.1">
    <property type="nucleotide sequence ID" value="NZ_CP047056.1"/>
</dbReference>
<organism evidence="9 10">
    <name type="scientific">Succinivibrio dextrinosolvens</name>
    <dbReference type="NCBI Taxonomy" id="83771"/>
    <lineage>
        <taxon>Bacteria</taxon>
        <taxon>Pseudomonadati</taxon>
        <taxon>Pseudomonadota</taxon>
        <taxon>Gammaproteobacteria</taxon>
        <taxon>Aeromonadales</taxon>
        <taxon>Succinivibrionaceae</taxon>
        <taxon>Succinivibrio</taxon>
    </lineage>
</organism>
<dbReference type="PIRSF" id="PIRSF004869">
    <property type="entry name" value="PflX_prd"/>
    <property type="match status" value="1"/>
</dbReference>
<evidence type="ECO:0000256" key="1">
    <source>
        <dbReference type="ARBA" id="ARBA00022485"/>
    </source>
</evidence>
<dbReference type="InterPro" id="IPR027596">
    <property type="entry name" value="AmmeMemoSam_rS"/>
</dbReference>
<dbReference type="InterPro" id="IPR034457">
    <property type="entry name" value="Organic_radical-activating"/>
</dbReference>
<sequence length="278" mass="31527">MTQKVRCELCPRHCSLADGAIGVCKGRWNHDGLIRPLNYGCITSVALDPIEKKPLYHFFPGSYILSVGSFGCNFKCPFCQNHSISMAGNSCDYRKLTPEDLIALAIQLKNSERGNIGIAFTYNEPLISYEFVLDTSKELKKYNLKSVLVTNGGICSDYLENLLPYIDAMNIDLKGFSQKFYDYVKGDFETVKQNIRLAYSKCHVEVTTLIIPTKNDSDSDMRSEAEYLSSISPDIPLHLSRFFPRYKEQDLYPTPIETIDRLCSVASEYLNYVHRGNC</sequence>
<keyword evidence="5 7" id="KW-0408">Iron</keyword>
<evidence type="ECO:0000256" key="5">
    <source>
        <dbReference type="ARBA" id="ARBA00023004"/>
    </source>
</evidence>
<evidence type="ECO:0000313" key="9">
    <source>
        <dbReference type="EMBL" id="SFK22620.1"/>
    </source>
</evidence>
<feature type="binding site" evidence="7">
    <location>
        <position position="79"/>
    </location>
    <ligand>
        <name>[4Fe-4S] cluster</name>
        <dbReference type="ChEBI" id="CHEBI:49883"/>
        <note>4Fe-4S-S-AdoMet</note>
    </ligand>
</feature>
<keyword evidence="3 7" id="KW-0949">S-adenosyl-L-methionine</keyword>
<dbReference type="PANTHER" id="PTHR30352:SF5">
    <property type="entry name" value="PYRUVATE FORMATE-LYASE 1-ACTIVATING ENZYME"/>
    <property type="match status" value="1"/>
</dbReference>
<dbReference type="PANTHER" id="PTHR30352">
    <property type="entry name" value="PYRUVATE FORMATE-LYASE-ACTIVATING ENZYME"/>
    <property type="match status" value="1"/>
</dbReference>
<evidence type="ECO:0000259" key="8">
    <source>
        <dbReference type="PROSITE" id="PS51918"/>
    </source>
</evidence>
<feature type="binding site" evidence="7">
    <location>
        <position position="76"/>
    </location>
    <ligand>
        <name>[4Fe-4S] cluster</name>
        <dbReference type="ChEBI" id="CHEBI:49883"/>
        <note>4Fe-4S-S-AdoMet</note>
    </ligand>
</feature>
<dbReference type="GO" id="GO:0006006">
    <property type="term" value="P:glucose metabolic process"/>
    <property type="evidence" value="ECO:0007669"/>
    <property type="project" value="UniProtKB-KW"/>
</dbReference>
<feature type="domain" description="Radical SAM core" evidence="8">
    <location>
        <begin position="57"/>
        <end position="275"/>
    </location>
</feature>
<evidence type="ECO:0000256" key="2">
    <source>
        <dbReference type="ARBA" id="ARBA00022526"/>
    </source>
</evidence>
<dbReference type="OrthoDB" id="9778883at2"/>
<dbReference type="GO" id="GO:0016829">
    <property type="term" value="F:lyase activity"/>
    <property type="evidence" value="ECO:0007669"/>
    <property type="project" value="UniProtKB-KW"/>
</dbReference>
<evidence type="ECO:0000313" key="10">
    <source>
        <dbReference type="Proteomes" id="UP000243374"/>
    </source>
</evidence>
<evidence type="ECO:0000256" key="3">
    <source>
        <dbReference type="ARBA" id="ARBA00022691"/>
    </source>
</evidence>
<keyword evidence="1" id="KW-0004">4Fe-4S</keyword>
<dbReference type="SUPFAM" id="SSF102114">
    <property type="entry name" value="Radical SAM enzymes"/>
    <property type="match status" value="1"/>
</dbReference>
<name>A0A662ZE47_9GAMM</name>
<feature type="binding site" evidence="7">
    <location>
        <position position="72"/>
    </location>
    <ligand>
        <name>[4Fe-4S] cluster</name>
        <dbReference type="ChEBI" id="CHEBI:49883"/>
        <note>4Fe-4S-S-AdoMet</note>
    </ligand>
</feature>